<gene>
    <name evidence="1" type="ORF">D9619_000627</name>
</gene>
<dbReference type="Proteomes" id="UP000567179">
    <property type="component" value="Unassembled WGS sequence"/>
</dbReference>
<dbReference type="PANTHER" id="PTHR36183:SF2">
    <property type="entry name" value="BETA-GLUCURONIDASE C-TERMINAL DOMAIN-CONTAINING PROTEIN"/>
    <property type="match status" value="1"/>
</dbReference>
<keyword evidence="2" id="KW-1185">Reference proteome</keyword>
<dbReference type="Gene3D" id="3.20.20.80">
    <property type="entry name" value="Glycosidases"/>
    <property type="match status" value="1"/>
</dbReference>
<proteinExistence type="predicted"/>
<dbReference type="OrthoDB" id="2796951at2759"/>
<comment type="caution">
    <text evidence="1">The sequence shown here is derived from an EMBL/GenBank/DDBJ whole genome shotgun (WGS) entry which is preliminary data.</text>
</comment>
<name>A0A8H5F423_9AGAR</name>
<protein>
    <submittedName>
        <fullName evidence="1">Uncharacterized protein</fullName>
    </submittedName>
</protein>
<dbReference type="EMBL" id="JAACJJ010000028">
    <property type="protein sequence ID" value="KAF5322886.1"/>
    <property type="molecule type" value="Genomic_DNA"/>
</dbReference>
<reference evidence="1 2" key="1">
    <citation type="journal article" date="2020" name="ISME J.">
        <title>Uncovering the hidden diversity of litter-decomposition mechanisms in mushroom-forming fungi.</title>
        <authorList>
            <person name="Floudas D."/>
            <person name="Bentzer J."/>
            <person name="Ahren D."/>
            <person name="Johansson T."/>
            <person name="Persson P."/>
            <person name="Tunlid A."/>
        </authorList>
    </citation>
    <scope>NUCLEOTIDE SEQUENCE [LARGE SCALE GENOMIC DNA]</scope>
    <source>
        <strain evidence="1 2">CBS 101986</strain>
    </source>
</reference>
<evidence type="ECO:0000313" key="1">
    <source>
        <dbReference type="EMBL" id="KAF5322886.1"/>
    </source>
</evidence>
<dbReference type="AlphaFoldDB" id="A0A8H5F423"/>
<dbReference type="InterPro" id="IPR052974">
    <property type="entry name" value="GH79_Enzymes"/>
</dbReference>
<organism evidence="1 2">
    <name type="scientific">Psilocybe cf. subviscida</name>
    <dbReference type="NCBI Taxonomy" id="2480587"/>
    <lineage>
        <taxon>Eukaryota</taxon>
        <taxon>Fungi</taxon>
        <taxon>Dikarya</taxon>
        <taxon>Basidiomycota</taxon>
        <taxon>Agaricomycotina</taxon>
        <taxon>Agaricomycetes</taxon>
        <taxon>Agaricomycetidae</taxon>
        <taxon>Agaricales</taxon>
        <taxon>Agaricineae</taxon>
        <taxon>Strophariaceae</taxon>
        <taxon>Psilocybe</taxon>
    </lineage>
</organism>
<dbReference type="PANTHER" id="PTHR36183">
    <property type="entry name" value="BETA-GLUCURONIDASE"/>
    <property type="match status" value="1"/>
</dbReference>
<accession>A0A8H5F423</accession>
<evidence type="ECO:0000313" key="2">
    <source>
        <dbReference type="Proteomes" id="UP000567179"/>
    </source>
</evidence>
<sequence>MIGNNTKTMPPAVLNHLAALRSRTGDDPIRIRVGGNSMDSSVYVPSQTTPMIQRVASPSNSDNQPVNYGPMVWDVLKQVSLDVGGASFLIGLSLLDPSNPSLPVVAGDASMKMGSSLDGFLLGNEPDLYKKPNVNNYTTAMYIEVQIKALFHLTLIDFA</sequence>